<keyword evidence="3" id="KW-1185">Reference proteome</keyword>
<comment type="caution">
    <text evidence="2">The sequence shown here is derived from an EMBL/GenBank/DDBJ whole genome shotgun (WGS) entry which is preliminary data.</text>
</comment>
<sequence>MCSATTTAQQAAQARTAAAWAKLEATLAALATQARTGPPAGYVPRQWHTLAEPSTNPLDHPATDPDRWQGFI</sequence>
<evidence type="ECO:0000256" key="1">
    <source>
        <dbReference type="SAM" id="MobiDB-lite"/>
    </source>
</evidence>
<gene>
    <name evidence="2" type="ORF">GCM10011495_06650</name>
</gene>
<name>A0ABQ1ZZ85_9BACT</name>
<feature type="region of interest" description="Disordered" evidence="1">
    <location>
        <begin position="50"/>
        <end position="72"/>
    </location>
</feature>
<organism evidence="2 3">
    <name type="scientific">Hymenobacter frigidus</name>
    <dbReference type="NCBI Taxonomy" id="1524095"/>
    <lineage>
        <taxon>Bacteria</taxon>
        <taxon>Pseudomonadati</taxon>
        <taxon>Bacteroidota</taxon>
        <taxon>Cytophagia</taxon>
        <taxon>Cytophagales</taxon>
        <taxon>Hymenobacteraceae</taxon>
        <taxon>Hymenobacter</taxon>
    </lineage>
</organism>
<dbReference type="EMBL" id="BMGY01000004">
    <property type="protein sequence ID" value="GGH80835.1"/>
    <property type="molecule type" value="Genomic_DNA"/>
</dbReference>
<proteinExistence type="predicted"/>
<evidence type="ECO:0000313" key="3">
    <source>
        <dbReference type="Proteomes" id="UP000637774"/>
    </source>
</evidence>
<feature type="compositionally biased region" description="Basic and acidic residues" evidence="1">
    <location>
        <begin position="61"/>
        <end position="72"/>
    </location>
</feature>
<protein>
    <submittedName>
        <fullName evidence="2">Uncharacterized protein</fullName>
    </submittedName>
</protein>
<dbReference type="Proteomes" id="UP000637774">
    <property type="component" value="Unassembled WGS sequence"/>
</dbReference>
<evidence type="ECO:0000313" key="2">
    <source>
        <dbReference type="EMBL" id="GGH80835.1"/>
    </source>
</evidence>
<dbReference type="RefSeq" id="WP_188560600.1">
    <property type="nucleotide sequence ID" value="NZ_BMGY01000004.1"/>
</dbReference>
<accession>A0ABQ1ZZ85</accession>
<reference evidence="3" key="1">
    <citation type="journal article" date="2019" name="Int. J. Syst. Evol. Microbiol.">
        <title>The Global Catalogue of Microorganisms (GCM) 10K type strain sequencing project: providing services to taxonomists for standard genome sequencing and annotation.</title>
        <authorList>
            <consortium name="The Broad Institute Genomics Platform"/>
            <consortium name="The Broad Institute Genome Sequencing Center for Infectious Disease"/>
            <person name="Wu L."/>
            <person name="Ma J."/>
        </authorList>
    </citation>
    <scope>NUCLEOTIDE SEQUENCE [LARGE SCALE GENOMIC DNA]</scope>
    <source>
        <strain evidence="3">CGMCC 1.14966</strain>
    </source>
</reference>